<reference evidence="7 8" key="1">
    <citation type="submission" date="2022-11" db="EMBL/GenBank/DDBJ databases">
        <title>Minimal conservation of predation-associated metabolite biosynthetic gene clusters underscores biosynthetic potential of Myxococcota including descriptions for ten novel species: Archangium lansinium sp. nov., Myxococcus landrumus sp. nov., Nannocystis bai.</title>
        <authorList>
            <person name="Ahearne A."/>
            <person name="Stevens C."/>
            <person name="Dowd S."/>
        </authorList>
    </citation>
    <scope>NUCLEOTIDE SEQUENCE [LARGE SCALE GENOMIC DNA]</scope>
    <source>
        <strain evidence="7 8">NCWAL01</strain>
    </source>
</reference>
<protein>
    <submittedName>
        <fullName evidence="7">DEAD/DEAH box helicase</fullName>
    </submittedName>
</protein>
<dbReference type="RefSeq" id="WP_272141508.1">
    <property type="nucleotide sequence ID" value="NZ_JAQNDM010000002.1"/>
</dbReference>
<dbReference type="SUPFAM" id="SSF52540">
    <property type="entry name" value="P-loop containing nucleoside triphosphate hydrolases"/>
    <property type="match status" value="1"/>
</dbReference>
<dbReference type="Pfam" id="PF00270">
    <property type="entry name" value="DEAD"/>
    <property type="match status" value="1"/>
</dbReference>
<dbReference type="PROSITE" id="PS51192">
    <property type="entry name" value="HELICASE_ATP_BIND_1"/>
    <property type="match status" value="1"/>
</dbReference>
<accession>A0ABT5DCY9</accession>
<evidence type="ECO:0000256" key="1">
    <source>
        <dbReference type="ARBA" id="ARBA00022741"/>
    </source>
</evidence>
<comment type="caution">
    <text evidence="7">The sequence shown here is derived from an EMBL/GenBank/DDBJ whole genome shotgun (WGS) entry which is preliminary data.</text>
</comment>
<evidence type="ECO:0000256" key="3">
    <source>
        <dbReference type="ARBA" id="ARBA00022806"/>
    </source>
</evidence>
<keyword evidence="8" id="KW-1185">Reference proteome</keyword>
<dbReference type="Proteomes" id="UP001221838">
    <property type="component" value="Unassembled WGS sequence"/>
</dbReference>
<feature type="domain" description="Helicase C-terminal" evidence="6">
    <location>
        <begin position="262"/>
        <end position="457"/>
    </location>
</feature>
<feature type="domain" description="Helicase ATP-binding" evidence="5">
    <location>
        <begin position="41"/>
        <end position="220"/>
    </location>
</feature>
<evidence type="ECO:0000259" key="6">
    <source>
        <dbReference type="PROSITE" id="PS51194"/>
    </source>
</evidence>
<dbReference type="InterPro" id="IPR011545">
    <property type="entry name" value="DEAD/DEAH_box_helicase_dom"/>
</dbReference>
<evidence type="ECO:0000256" key="4">
    <source>
        <dbReference type="ARBA" id="ARBA00022840"/>
    </source>
</evidence>
<evidence type="ECO:0000256" key="2">
    <source>
        <dbReference type="ARBA" id="ARBA00022801"/>
    </source>
</evidence>
<dbReference type="PANTHER" id="PTHR47961">
    <property type="entry name" value="DNA POLYMERASE THETA, PUTATIVE (AFU_ORTHOLOGUE AFUA_1G05260)-RELATED"/>
    <property type="match status" value="1"/>
</dbReference>
<name>A0ABT5DCY9_9BACT</name>
<evidence type="ECO:0000259" key="5">
    <source>
        <dbReference type="PROSITE" id="PS51192"/>
    </source>
</evidence>
<keyword evidence="3 7" id="KW-0347">Helicase</keyword>
<dbReference type="GO" id="GO:0004386">
    <property type="term" value="F:helicase activity"/>
    <property type="evidence" value="ECO:0007669"/>
    <property type="project" value="UniProtKB-KW"/>
</dbReference>
<gene>
    <name evidence="7" type="ORF">POL68_23920</name>
</gene>
<dbReference type="CDD" id="cd17921">
    <property type="entry name" value="DEXHc_Ski2"/>
    <property type="match status" value="1"/>
</dbReference>
<dbReference type="Gene3D" id="3.40.50.300">
    <property type="entry name" value="P-loop containing nucleotide triphosphate hydrolases"/>
    <property type="match status" value="2"/>
</dbReference>
<proteinExistence type="predicted"/>
<dbReference type="SMART" id="SM00490">
    <property type="entry name" value="HELICc"/>
    <property type="match status" value="1"/>
</dbReference>
<keyword evidence="4" id="KW-0067">ATP-binding</keyword>
<dbReference type="SMART" id="SM00487">
    <property type="entry name" value="DEXDc"/>
    <property type="match status" value="1"/>
</dbReference>
<organism evidence="7 8">
    <name type="scientific">Stigmatella ashevillensis</name>
    <dbReference type="NCBI Taxonomy" id="2995309"/>
    <lineage>
        <taxon>Bacteria</taxon>
        <taxon>Pseudomonadati</taxon>
        <taxon>Myxococcota</taxon>
        <taxon>Myxococcia</taxon>
        <taxon>Myxococcales</taxon>
        <taxon>Cystobacterineae</taxon>
        <taxon>Archangiaceae</taxon>
        <taxon>Stigmatella</taxon>
    </lineage>
</organism>
<evidence type="ECO:0000313" key="7">
    <source>
        <dbReference type="EMBL" id="MDC0711539.1"/>
    </source>
</evidence>
<sequence length="514" mass="56846">MQFNLPSNHGLSQDVQKDPDLLWRAPDGSPSLTDVQHAALAAGVARGTSLLVVAPTSTGKTHIGLWALMGWLFSDQPRHAVYLVTHRALARQKFEELTKLLCARHFQGDKSSIALATGDAVEDGEGHTPTQPLEVPVLVATYEKYLAMVSGAGIREDMSQSLIICDEIQILGDESRGRNIEILLTLMKKARWGQLVGLSAVLDPSDAKHLSDWLGVKLIHLSSREKHLHYECRTPTRLLSFRTDQSEAGIQDQERPASAPDDLPALIAQVLRQPHNLPAIVFCTSKKRVYETTGAYARSLKLTVSPTQSLLSGLRESTAAARELSCYIPKGFAFHTADLLDAERRLVEEKIAKQEIKLVFATSTLAAGVNFPFKTAIFDRWKRWNDRTKTHEPLPASEFQNMAGRVGRMGTTGTHGSVLLTSTDGFADKKSIRIYLQPDQTNPLTPRITPQAFHQLSLQLVSSGMCETQEELEELLLSSFSATREQESNQTGLAHWTAQLNKSTDALRNWGFIL</sequence>
<dbReference type="InterPro" id="IPR001650">
    <property type="entry name" value="Helicase_C-like"/>
</dbReference>
<keyword evidence="1" id="KW-0547">Nucleotide-binding</keyword>
<dbReference type="InterPro" id="IPR014001">
    <property type="entry name" value="Helicase_ATP-bd"/>
</dbReference>
<dbReference type="InterPro" id="IPR027417">
    <property type="entry name" value="P-loop_NTPase"/>
</dbReference>
<keyword evidence="2" id="KW-0378">Hydrolase</keyword>
<dbReference type="InterPro" id="IPR050474">
    <property type="entry name" value="Hel308_SKI2-like"/>
</dbReference>
<dbReference type="EMBL" id="JAQNDM010000002">
    <property type="protein sequence ID" value="MDC0711539.1"/>
    <property type="molecule type" value="Genomic_DNA"/>
</dbReference>
<evidence type="ECO:0000313" key="8">
    <source>
        <dbReference type="Proteomes" id="UP001221838"/>
    </source>
</evidence>
<dbReference type="PROSITE" id="PS51194">
    <property type="entry name" value="HELICASE_CTER"/>
    <property type="match status" value="1"/>
</dbReference>
<dbReference type="PANTHER" id="PTHR47961:SF1">
    <property type="entry name" value="ATP-DEPENDENT HELICASE MJ1401-RELATED"/>
    <property type="match status" value="1"/>
</dbReference>